<dbReference type="Proteomes" id="UP001249851">
    <property type="component" value="Unassembled WGS sequence"/>
</dbReference>
<protein>
    <recommendedName>
        <fullName evidence="7">Palmitoyltransferase</fullName>
        <ecNumber evidence="7">2.3.1.225</ecNumber>
    </recommendedName>
</protein>
<comment type="caution">
    <text evidence="9">The sequence shown here is derived from an EMBL/GenBank/DDBJ whole genome shotgun (WGS) entry which is preliminary data.</text>
</comment>
<dbReference type="EMBL" id="JARQWQ010000005">
    <property type="protein sequence ID" value="KAK2571718.1"/>
    <property type="molecule type" value="Genomic_DNA"/>
</dbReference>
<evidence type="ECO:0000256" key="6">
    <source>
        <dbReference type="ARBA" id="ARBA00023315"/>
    </source>
</evidence>
<dbReference type="EC" id="2.3.1.225" evidence="7"/>
<keyword evidence="10" id="KW-1185">Reference proteome</keyword>
<feature type="transmembrane region" description="Helical" evidence="7">
    <location>
        <begin position="251"/>
        <end position="279"/>
    </location>
</feature>
<name>A0AAD9R2N5_ACRCE</name>
<comment type="domain">
    <text evidence="7">The DHHC domain is required for palmitoyltransferase activity.</text>
</comment>
<dbReference type="GO" id="GO:0005783">
    <property type="term" value="C:endoplasmic reticulum"/>
    <property type="evidence" value="ECO:0007669"/>
    <property type="project" value="TreeGrafter"/>
</dbReference>
<comment type="subcellular location">
    <subcellularLocation>
        <location evidence="1">Membrane</location>
        <topology evidence="1">Multi-pass membrane protein</topology>
    </subcellularLocation>
</comment>
<evidence type="ECO:0000256" key="4">
    <source>
        <dbReference type="ARBA" id="ARBA00022989"/>
    </source>
</evidence>
<keyword evidence="5 7" id="KW-0472">Membrane</keyword>
<evidence type="ECO:0000259" key="8">
    <source>
        <dbReference type="Pfam" id="PF01529"/>
    </source>
</evidence>
<feature type="transmembrane region" description="Helical" evidence="7">
    <location>
        <begin position="81"/>
        <end position="102"/>
    </location>
</feature>
<evidence type="ECO:0000256" key="3">
    <source>
        <dbReference type="ARBA" id="ARBA00022692"/>
    </source>
</evidence>
<dbReference type="PANTHER" id="PTHR22883">
    <property type="entry name" value="ZINC FINGER DHHC DOMAIN CONTAINING PROTEIN"/>
    <property type="match status" value="1"/>
</dbReference>
<feature type="transmembrane region" description="Helical" evidence="7">
    <location>
        <begin position="155"/>
        <end position="173"/>
    </location>
</feature>
<dbReference type="PROSITE" id="PS50216">
    <property type="entry name" value="DHHC"/>
    <property type="match status" value="1"/>
</dbReference>
<organism evidence="9 10">
    <name type="scientific">Acropora cervicornis</name>
    <name type="common">Staghorn coral</name>
    <dbReference type="NCBI Taxonomy" id="6130"/>
    <lineage>
        <taxon>Eukaryota</taxon>
        <taxon>Metazoa</taxon>
        <taxon>Cnidaria</taxon>
        <taxon>Anthozoa</taxon>
        <taxon>Hexacorallia</taxon>
        <taxon>Scleractinia</taxon>
        <taxon>Astrocoeniina</taxon>
        <taxon>Acroporidae</taxon>
        <taxon>Acropora</taxon>
    </lineage>
</organism>
<dbReference type="GO" id="GO:0016020">
    <property type="term" value="C:membrane"/>
    <property type="evidence" value="ECO:0007669"/>
    <property type="project" value="UniProtKB-SubCell"/>
</dbReference>
<dbReference type="GO" id="GO:0006612">
    <property type="term" value="P:protein targeting to membrane"/>
    <property type="evidence" value="ECO:0007669"/>
    <property type="project" value="TreeGrafter"/>
</dbReference>
<evidence type="ECO:0000256" key="5">
    <source>
        <dbReference type="ARBA" id="ARBA00023136"/>
    </source>
</evidence>
<keyword evidence="3 7" id="KW-0812">Transmembrane</keyword>
<gene>
    <name evidence="9" type="ORF">P5673_003103</name>
</gene>
<reference evidence="9" key="2">
    <citation type="journal article" date="2023" name="Science">
        <title>Genomic signatures of disease resistance in endangered staghorn corals.</title>
        <authorList>
            <person name="Vollmer S.V."/>
            <person name="Selwyn J.D."/>
            <person name="Despard B.A."/>
            <person name="Roesel C.L."/>
        </authorList>
    </citation>
    <scope>NUCLEOTIDE SEQUENCE</scope>
    <source>
        <strain evidence="9">K2</strain>
    </source>
</reference>
<accession>A0AAD9R2N5</accession>
<dbReference type="GO" id="GO:0005794">
    <property type="term" value="C:Golgi apparatus"/>
    <property type="evidence" value="ECO:0007669"/>
    <property type="project" value="TreeGrafter"/>
</dbReference>
<dbReference type="Pfam" id="PF01529">
    <property type="entry name" value="DHHC"/>
    <property type="match status" value="1"/>
</dbReference>
<dbReference type="GO" id="GO:0019706">
    <property type="term" value="F:protein-cysteine S-palmitoyltransferase activity"/>
    <property type="evidence" value="ECO:0007669"/>
    <property type="project" value="UniProtKB-EC"/>
</dbReference>
<comment type="catalytic activity">
    <reaction evidence="7">
        <text>L-cysteinyl-[protein] + hexadecanoyl-CoA = S-hexadecanoyl-L-cysteinyl-[protein] + CoA</text>
        <dbReference type="Rhea" id="RHEA:36683"/>
        <dbReference type="Rhea" id="RHEA-COMP:10131"/>
        <dbReference type="Rhea" id="RHEA-COMP:11032"/>
        <dbReference type="ChEBI" id="CHEBI:29950"/>
        <dbReference type="ChEBI" id="CHEBI:57287"/>
        <dbReference type="ChEBI" id="CHEBI:57379"/>
        <dbReference type="ChEBI" id="CHEBI:74151"/>
        <dbReference type="EC" id="2.3.1.225"/>
    </reaction>
</comment>
<dbReference type="InterPro" id="IPR001594">
    <property type="entry name" value="Palmitoyltrfase_DHHC"/>
</dbReference>
<evidence type="ECO:0000313" key="10">
    <source>
        <dbReference type="Proteomes" id="UP001249851"/>
    </source>
</evidence>
<comment type="similarity">
    <text evidence="7">Belongs to the DHHC palmitoyltransferase family.</text>
</comment>
<dbReference type="AlphaFoldDB" id="A0AAD9R2N5"/>
<keyword evidence="4 7" id="KW-1133">Transmembrane helix</keyword>
<sequence>MTDMIDPSKNEDTQRPHLGSWIGCVSVDQTGDWLILSAGSEPTVFHWQINGDLKSHVPCTPNSVFSIQVLVVGGSSADIDVFTNFVCFVIISYIVIAGKYEYHSSGLIGFLRRNLLAVVFFFRSVFEKCVPTAVTLAINDICNYVLFTRNPCIQLFYGFLLTGGTAIFTFKVIPYFDSINTFIIVEYLLIVVNLTFFWLCSSRDAGVIMRSLHSELMSEYALDAICNLCISRFDHHCSWVNNCIGKKNYKFFLGFISSAAVLCLYTMFVVSVVFAYIVMSDGLMAMKYTDDDGKYHSVGIRILTQRFFSEKSTPRLSRPTRLTAPRNQATLQAAKRRLADRNVSKRTLANGAETMNNTRKTSTPYNKGVWKNIVEVIYC</sequence>
<dbReference type="InterPro" id="IPR039859">
    <property type="entry name" value="PFA4/ZDH16/20/ERF2-like"/>
</dbReference>
<feature type="domain" description="Palmitoyltransferase DHHC" evidence="8">
    <location>
        <begin position="224"/>
        <end position="287"/>
    </location>
</feature>
<evidence type="ECO:0000256" key="2">
    <source>
        <dbReference type="ARBA" id="ARBA00022679"/>
    </source>
</evidence>
<evidence type="ECO:0000256" key="1">
    <source>
        <dbReference type="ARBA" id="ARBA00004141"/>
    </source>
</evidence>
<proteinExistence type="inferred from homology"/>
<keyword evidence="2 7" id="KW-0808">Transferase</keyword>
<feature type="transmembrane region" description="Helical" evidence="7">
    <location>
        <begin position="179"/>
        <end position="200"/>
    </location>
</feature>
<evidence type="ECO:0000256" key="7">
    <source>
        <dbReference type="RuleBase" id="RU079119"/>
    </source>
</evidence>
<reference evidence="9" key="1">
    <citation type="journal article" date="2023" name="G3 (Bethesda)">
        <title>Whole genome assembly and annotation of the endangered Caribbean coral Acropora cervicornis.</title>
        <authorList>
            <person name="Selwyn J.D."/>
            <person name="Vollmer S.V."/>
        </authorList>
    </citation>
    <scope>NUCLEOTIDE SEQUENCE</scope>
    <source>
        <strain evidence="9">K2</strain>
    </source>
</reference>
<evidence type="ECO:0000313" key="9">
    <source>
        <dbReference type="EMBL" id="KAK2571718.1"/>
    </source>
</evidence>
<keyword evidence="6 7" id="KW-0012">Acyltransferase</keyword>